<evidence type="ECO:0000256" key="4">
    <source>
        <dbReference type="RuleBase" id="RU362109"/>
    </source>
</evidence>
<evidence type="ECO:0000313" key="7">
    <source>
        <dbReference type="EMBL" id="CAG5098839.1"/>
    </source>
</evidence>
<dbReference type="Proteomes" id="UP001158576">
    <property type="component" value="Chromosome XSR"/>
</dbReference>
<protein>
    <submittedName>
        <fullName evidence="7">Oidioi.mRNA.OKI2018_I69.XSR.g16024.t1.cds</fullName>
    </submittedName>
</protein>
<dbReference type="InterPro" id="IPR050113">
    <property type="entry name" value="Ub_conjugating_enzyme"/>
</dbReference>
<evidence type="ECO:0000256" key="5">
    <source>
        <dbReference type="SAM" id="MobiDB-lite"/>
    </source>
</evidence>
<feature type="domain" description="UBC core" evidence="6">
    <location>
        <begin position="11"/>
        <end position="173"/>
    </location>
</feature>
<evidence type="ECO:0000256" key="1">
    <source>
        <dbReference type="ARBA" id="ARBA00022679"/>
    </source>
</evidence>
<feature type="compositionally biased region" description="Low complexity" evidence="5">
    <location>
        <begin position="199"/>
        <end position="215"/>
    </location>
</feature>
<proteinExistence type="inferred from homology"/>
<feature type="region of interest" description="Disordered" evidence="5">
    <location>
        <begin position="194"/>
        <end position="242"/>
    </location>
</feature>
<dbReference type="Pfam" id="PF00179">
    <property type="entry name" value="UQ_con"/>
    <property type="match status" value="1"/>
</dbReference>
<organism evidence="7 8">
    <name type="scientific">Oikopleura dioica</name>
    <name type="common">Tunicate</name>
    <dbReference type="NCBI Taxonomy" id="34765"/>
    <lineage>
        <taxon>Eukaryota</taxon>
        <taxon>Metazoa</taxon>
        <taxon>Chordata</taxon>
        <taxon>Tunicata</taxon>
        <taxon>Appendicularia</taxon>
        <taxon>Copelata</taxon>
        <taxon>Oikopleuridae</taxon>
        <taxon>Oikopleura</taxon>
    </lineage>
</organism>
<accession>A0ABN7SJU9</accession>
<keyword evidence="4" id="KW-0547">Nucleotide-binding</keyword>
<keyword evidence="2 4" id="KW-0833">Ubl conjugation pathway</keyword>
<comment type="similarity">
    <text evidence="4">Belongs to the ubiquitin-conjugating enzyme family.</text>
</comment>
<keyword evidence="4" id="KW-0067">ATP-binding</keyword>
<evidence type="ECO:0000313" key="8">
    <source>
        <dbReference type="Proteomes" id="UP001158576"/>
    </source>
</evidence>
<evidence type="ECO:0000256" key="3">
    <source>
        <dbReference type="PROSITE-ProRule" id="PRU10133"/>
    </source>
</evidence>
<reference evidence="7 8" key="1">
    <citation type="submission" date="2021-04" db="EMBL/GenBank/DDBJ databases">
        <authorList>
            <person name="Bliznina A."/>
        </authorList>
    </citation>
    <scope>NUCLEOTIDE SEQUENCE [LARGE SCALE GENOMIC DNA]</scope>
</reference>
<dbReference type="EMBL" id="OU015569">
    <property type="protein sequence ID" value="CAG5098839.1"/>
    <property type="molecule type" value="Genomic_DNA"/>
</dbReference>
<dbReference type="PANTHER" id="PTHR24067">
    <property type="entry name" value="UBIQUITIN-CONJUGATING ENZYME E2"/>
    <property type="match status" value="1"/>
</dbReference>
<evidence type="ECO:0000256" key="2">
    <source>
        <dbReference type="ARBA" id="ARBA00022786"/>
    </source>
</evidence>
<dbReference type="SUPFAM" id="SSF54495">
    <property type="entry name" value="UBC-like"/>
    <property type="match status" value="1"/>
</dbReference>
<dbReference type="SMART" id="SM00212">
    <property type="entry name" value="UBCc"/>
    <property type="match status" value="1"/>
</dbReference>
<keyword evidence="1" id="KW-0808">Transferase</keyword>
<dbReference type="InterPro" id="IPR000608">
    <property type="entry name" value="UBC"/>
</dbReference>
<gene>
    <name evidence="7" type="ORF">OKIOD_LOCUS7582</name>
</gene>
<sequence length="242" mass="27375">MDKMQKSAFQTSSKVLLKELKGLITNPLEGFHMIKYDEKFLYEWEIGVFGPPKTLYEGGYFPVKIRFPKDYPYKPPIVRFTTPMFHPNVYADGAVCISILHSPVNDPMSGELASERWSPSQSVRSVLLSIVSLLNEPNTSSPANVDASVLYGRYKRCTEKKKAAHKYAVIIKQQVEESRKLAIEKGIEPPVTIDDYVSQRRSSSSSSWNQSMQSSVDEDDEPFYNDDDSEADISIPLDTSMN</sequence>
<name>A0ABN7SJU9_OIKDI</name>
<dbReference type="Gene3D" id="3.10.110.10">
    <property type="entry name" value="Ubiquitin Conjugating Enzyme"/>
    <property type="match status" value="1"/>
</dbReference>
<dbReference type="InterPro" id="IPR023313">
    <property type="entry name" value="UBQ-conjugating_AS"/>
</dbReference>
<keyword evidence="8" id="KW-1185">Reference proteome</keyword>
<dbReference type="PROSITE" id="PS00183">
    <property type="entry name" value="UBC_1"/>
    <property type="match status" value="1"/>
</dbReference>
<feature type="active site" description="Glycyl thioester intermediate" evidence="3">
    <location>
        <position position="96"/>
    </location>
</feature>
<dbReference type="InterPro" id="IPR016135">
    <property type="entry name" value="UBQ-conjugating_enzyme/RWD"/>
</dbReference>
<dbReference type="PROSITE" id="PS50127">
    <property type="entry name" value="UBC_2"/>
    <property type="match status" value="1"/>
</dbReference>
<evidence type="ECO:0000259" key="6">
    <source>
        <dbReference type="PROSITE" id="PS50127"/>
    </source>
</evidence>
<feature type="compositionally biased region" description="Acidic residues" evidence="5">
    <location>
        <begin position="216"/>
        <end position="231"/>
    </location>
</feature>